<keyword evidence="3" id="KW-1185">Reference proteome</keyword>
<name>A0A8X7S0K5_BRACI</name>
<accession>A0A8X7S0K5</accession>
<dbReference type="CDD" id="cd04480">
    <property type="entry name" value="RPA1_DBD_A_like"/>
    <property type="match status" value="1"/>
</dbReference>
<dbReference type="Gene3D" id="2.40.50.140">
    <property type="entry name" value="Nucleic acid-binding proteins"/>
    <property type="match status" value="1"/>
</dbReference>
<feature type="domain" description="Replication protein A 70 kDa DNA-binding subunit B/D first OB fold" evidence="1">
    <location>
        <begin position="6"/>
        <end position="105"/>
    </location>
</feature>
<reference evidence="2 3" key="1">
    <citation type="submission" date="2020-02" db="EMBL/GenBank/DDBJ databases">
        <authorList>
            <person name="Ma Q."/>
            <person name="Huang Y."/>
            <person name="Song X."/>
            <person name="Pei D."/>
        </authorList>
    </citation>
    <scope>NUCLEOTIDE SEQUENCE [LARGE SCALE GENOMIC DNA]</scope>
    <source>
        <strain evidence="2">Sxm20200214</strain>
        <tissue evidence="2">Leaf</tissue>
    </source>
</reference>
<dbReference type="InterPro" id="IPR003871">
    <property type="entry name" value="RFA1B/D_OB_1st"/>
</dbReference>
<comment type="caution">
    <text evidence="2">The sequence shown here is derived from an EMBL/GenBank/DDBJ whole genome shotgun (WGS) entry which is preliminary data.</text>
</comment>
<organism evidence="2 3">
    <name type="scientific">Brassica carinata</name>
    <name type="common">Ethiopian mustard</name>
    <name type="synonym">Abyssinian cabbage</name>
    <dbReference type="NCBI Taxonomy" id="52824"/>
    <lineage>
        <taxon>Eukaryota</taxon>
        <taxon>Viridiplantae</taxon>
        <taxon>Streptophyta</taxon>
        <taxon>Embryophyta</taxon>
        <taxon>Tracheophyta</taxon>
        <taxon>Spermatophyta</taxon>
        <taxon>Magnoliopsida</taxon>
        <taxon>eudicotyledons</taxon>
        <taxon>Gunneridae</taxon>
        <taxon>Pentapetalae</taxon>
        <taxon>rosids</taxon>
        <taxon>malvids</taxon>
        <taxon>Brassicales</taxon>
        <taxon>Brassicaceae</taxon>
        <taxon>Brassiceae</taxon>
        <taxon>Brassica</taxon>
    </lineage>
</organism>
<dbReference type="EMBL" id="JAAMPC010000008">
    <property type="protein sequence ID" value="KAG2298928.1"/>
    <property type="molecule type" value="Genomic_DNA"/>
</dbReference>
<dbReference type="SUPFAM" id="SSF50249">
    <property type="entry name" value="Nucleic acid-binding proteins"/>
    <property type="match status" value="1"/>
</dbReference>
<evidence type="ECO:0000313" key="3">
    <source>
        <dbReference type="Proteomes" id="UP000886595"/>
    </source>
</evidence>
<dbReference type="Pfam" id="PF02721">
    <property type="entry name" value="DUF223"/>
    <property type="match status" value="1"/>
</dbReference>
<protein>
    <recommendedName>
        <fullName evidence="1">Replication protein A 70 kDa DNA-binding subunit B/D first OB fold domain-containing protein</fullName>
    </recommendedName>
</protein>
<dbReference type="AlphaFoldDB" id="A0A8X7S0K5"/>
<evidence type="ECO:0000259" key="1">
    <source>
        <dbReference type="Pfam" id="PF02721"/>
    </source>
</evidence>
<proteinExistence type="predicted"/>
<sequence>MERNNTLISDLTESSNDVELWAKILRVWEIKIAPDEIVRHLIVSDPNSCRIEITVPNSLIDKHYFGYFDENKWRVFRRFQVKPCDGLIRNTTHQFQIIFEDRTHVFYGYSLTENPMFVHVPFQQVLHKCFDNTYPIFESEDDPYEEMFGVLLTQINFMLMDESGCELEYEALGKLAQELDMKSWMLSKNRKTFLALRFWRVQYLDESYIINHLNFSDIL</sequence>
<dbReference type="Proteomes" id="UP000886595">
    <property type="component" value="Unassembled WGS sequence"/>
</dbReference>
<gene>
    <name evidence="2" type="ORF">Bca52824_035400</name>
</gene>
<dbReference type="InterPro" id="IPR012340">
    <property type="entry name" value="NA-bd_OB-fold"/>
</dbReference>
<evidence type="ECO:0000313" key="2">
    <source>
        <dbReference type="EMBL" id="KAG2298928.1"/>
    </source>
</evidence>